<sequence length="790" mass="92505">MMSRGKRLVSLVIKNNEIDTDISSTIVFPDHANTFIESLPSCSNYREEKYMDDDVEKELESLFGDVSDTDDPTYRLPEYSHQLENEDSNGLVTLKDLLGNKENESVQYFDIQEIQNNIEIIEQNKVQYHESMVVVEEILTELFKKSWLLIEPSKRWRKSNPNNWARNVAKKRRADGLPYQIKAKSRPAKVPKNIDCSSCQYKCHDAFDMTTRDSICRYFWNLDFQARKNFILSNVTIPQPKRILSVRNRQRPEKKYTKKCFFTKQSDKIQVCQKFFCRTLSISPAVITDATQKRNDLNCFDAKDRRGAHEPVNKTKPDIIQGIRKHIESFPCMAAHYSRKDTQRKYLDKNLNIRKMHLLYRDECLKNGSEPASEITYRRIFSKEYNLSFFVPRKDQCLVCTNYAQAETEKKRELEDAYNAHQERKKICNREKEKDKVRSNTDEHFSSVTFDLQSVLQIPSCDVGLLYYSRKLCVYNLTIYEAALPNNAYCFSWSEVNGRKGSSEIGSILLHYLSNCVPENIKEISLFSDTCGGQNRNQYVSALLLWAVQKINNLRVIEQKFLESGHTQMEADSMHSSIESAKKNNSVFSMMDWISIFKRARRRQTIKVDGKKIIREPYRVKEFKFDEFFDLKHLANTLMKNRTKDDKGKQVQWLKIKRIRYVKGEVRKKFFNYDMSDNFNFIEIQEKSTSSTFQSGLNHAYSTRNKKRSTENYLAAVNLQFPDQLNRLYQEQLEISEAKKKDLISLCNKLIIPEELHGWFKVGLSLKTSKQIVDKLPEPAVDEVESGEDE</sequence>
<proteinExistence type="predicted"/>
<evidence type="ECO:0000313" key="3">
    <source>
        <dbReference type="EMBL" id="CAH0731234.1"/>
    </source>
</evidence>
<dbReference type="AlphaFoldDB" id="A0A8J9YHQ4"/>
<feature type="domain" description="DUF7869" evidence="2">
    <location>
        <begin position="505"/>
        <end position="605"/>
    </location>
</feature>
<dbReference type="OrthoDB" id="434783at2759"/>
<dbReference type="Pfam" id="PF25273">
    <property type="entry name" value="DUF7869"/>
    <property type="match status" value="1"/>
</dbReference>
<feature type="non-terminal residue" evidence="3">
    <location>
        <position position="790"/>
    </location>
</feature>
<organism evidence="3 4">
    <name type="scientific">Brenthis ino</name>
    <name type="common">lesser marbled fritillary</name>
    <dbReference type="NCBI Taxonomy" id="405034"/>
    <lineage>
        <taxon>Eukaryota</taxon>
        <taxon>Metazoa</taxon>
        <taxon>Ecdysozoa</taxon>
        <taxon>Arthropoda</taxon>
        <taxon>Hexapoda</taxon>
        <taxon>Insecta</taxon>
        <taxon>Pterygota</taxon>
        <taxon>Neoptera</taxon>
        <taxon>Endopterygota</taxon>
        <taxon>Lepidoptera</taxon>
        <taxon>Glossata</taxon>
        <taxon>Ditrysia</taxon>
        <taxon>Papilionoidea</taxon>
        <taxon>Nymphalidae</taxon>
        <taxon>Heliconiinae</taxon>
        <taxon>Argynnini</taxon>
        <taxon>Brenthis</taxon>
    </lineage>
</organism>
<evidence type="ECO:0000313" key="4">
    <source>
        <dbReference type="Proteomes" id="UP000838878"/>
    </source>
</evidence>
<dbReference type="Proteomes" id="UP000838878">
    <property type="component" value="Chromosome 9"/>
</dbReference>
<dbReference type="EMBL" id="OV170229">
    <property type="protein sequence ID" value="CAH0731234.1"/>
    <property type="molecule type" value="Genomic_DNA"/>
</dbReference>
<evidence type="ECO:0000256" key="1">
    <source>
        <dbReference type="SAM" id="Coils"/>
    </source>
</evidence>
<feature type="coiled-coil region" evidence="1">
    <location>
        <begin position="404"/>
        <end position="431"/>
    </location>
</feature>
<evidence type="ECO:0000259" key="2">
    <source>
        <dbReference type="Pfam" id="PF25273"/>
    </source>
</evidence>
<dbReference type="PANTHER" id="PTHR10773:SF19">
    <property type="match status" value="1"/>
</dbReference>
<keyword evidence="4" id="KW-1185">Reference proteome</keyword>
<accession>A0A8J9YHQ4</accession>
<dbReference type="PANTHER" id="PTHR10773">
    <property type="entry name" value="DNA-DIRECTED RNA POLYMERASES I, II, AND III SUBUNIT RPABC2"/>
    <property type="match status" value="1"/>
</dbReference>
<dbReference type="InterPro" id="IPR057191">
    <property type="entry name" value="DUF7869"/>
</dbReference>
<keyword evidence="1" id="KW-0175">Coiled coil</keyword>
<protein>
    <recommendedName>
        <fullName evidence="2">DUF7869 domain-containing protein</fullName>
    </recommendedName>
</protein>
<gene>
    <name evidence="3" type="ORF">BINO364_LOCUS16130</name>
</gene>
<reference evidence="3" key="1">
    <citation type="submission" date="2021-12" db="EMBL/GenBank/DDBJ databases">
        <authorList>
            <person name="Martin H S."/>
        </authorList>
    </citation>
    <scope>NUCLEOTIDE SEQUENCE</scope>
</reference>
<name>A0A8J9YHQ4_9NEOP</name>